<evidence type="ECO:0000256" key="1">
    <source>
        <dbReference type="SAM" id="SignalP"/>
    </source>
</evidence>
<dbReference type="AlphaFoldDB" id="A0A1E5L7C3"/>
<dbReference type="RefSeq" id="WP_069701632.1">
    <property type="nucleotide sequence ID" value="NZ_MJAT01000009.1"/>
</dbReference>
<dbReference type="EMBL" id="MJAT01000009">
    <property type="protein sequence ID" value="OEH86031.1"/>
    <property type="molecule type" value="Genomic_DNA"/>
</dbReference>
<comment type="caution">
    <text evidence="3">The sequence shown here is derived from an EMBL/GenBank/DDBJ whole genome shotgun (WGS) entry which is preliminary data.</text>
</comment>
<evidence type="ECO:0000313" key="4">
    <source>
        <dbReference type="Proteomes" id="UP000095255"/>
    </source>
</evidence>
<feature type="domain" description="Copper amine oxidase-like N-terminal" evidence="2">
    <location>
        <begin position="30"/>
        <end position="140"/>
    </location>
</feature>
<dbReference type="InterPro" id="IPR012854">
    <property type="entry name" value="Cu_amine_oxidase-like_N"/>
</dbReference>
<dbReference type="InterPro" id="IPR036582">
    <property type="entry name" value="Mao_N_sf"/>
</dbReference>
<evidence type="ECO:0000313" key="3">
    <source>
        <dbReference type="EMBL" id="OEH86031.1"/>
    </source>
</evidence>
<keyword evidence="1" id="KW-0732">Signal</keyword>
<accession>A0A1E5L7C3</accession>
<dbReference type="Gene3D" id="3.30.457.10">
    <property type="entry name" value="Copper amine oxidase-like, N-terminal domain"/>
    <property type="match status" value="1"/>
</dbReference>
<name>A0A1E5L7C3_9FIRM</name>
<feature type="signal peptide" evidence="1">
    <location>
        <begin position="1"/>
        <end position="23"/>
    </location>
</feature>
<keyword evidence="4" id="KW-1185">Reference proteome</keyword>
<protein>
    <recommendedName>
        <fullName evidence="2">Copper amine oxidase-like N-terminal domain-containing protein</fullName>
    </recommendedName>
</protein>
<gene>
    <name evidence="3" type="ORF">BHU72_14860</name>
</gene>
<dbReference type="STRING" id="1390249.BHU72_14860"/>
<organism evidence="3 4">
    <name type="scientific">Desulfuribacillus stibiiarsenatis</name>
    <dbReference type="NCBI Taxonomy" id="1390249"/>
    <lineage>
        <taxon>Bacteria</taxon>
        <taxon>Bacillati</taxon>
        <taxon>Bacillota</taxon>
        <taxon>Desulfuribacillia</taxon>
        <taxon>Desulfuribacillales</taxon>
        <taxon>Desulfuribacillaceae</taxon>
        <taxon>Desulfuribacillus</taxon>
    </lineage>
</organism>
<dbReference type="Proteomes" id="UP000095255">
    <property type="component" value="Unassembled WGS sequence"/>
</dbReference>
<dbReference type="Pfam" id="PF07833">
    <property type="entry name" value="Cu_amine_oxidN1"/>
    <property type="match status" value="1"/>
</dbReference>
<dbReference type="SUPFAM" id="SSF55383">
    <property type="entry name" value="Copper amine oxidase, domain N"/>
    <property type="match status" value="1"/>
</dbReference>
<sequence>MKKIIGLLCTVIITVLSASFAGAQDINITLNGVLMDFPQPKPYIGDEGRVLVPVRFISETMGAEVNWDAEAKEVSITYEGNTVVFTPYSWATHVIKNGEKIEIGTRASNRFGRVYVPLRFVSEMLEADVEWESSTKTVHISKESLNVNQLTLPENRGLTMNTPTTDFQPTKPGVLPPSALPKEYPKDWDERQKAVGKVQEEHYYYADRVLEKIKLKDDTLIVYFPELSNGYYYRASYLLIKKDDSKENVFIFNEDPGWEGAVVIDKDGIVKIKNVSNYKTVSLWLAVSQEKDGKYTGILGNSMLLLPDFSVIRDSFVGYIGDYHK</sequence>
<evidence type="ECO:0000259" key="2">
    <source>
        <dbReference type="Pfam" id="PF07833"/>
    </source>
</evidence>
<proteinExistence type="predicted"/>
<feature type="chain" id="PRO_5009180785" description="Copper amine oxidase-like N-terminal domain-containing protein" evidence="1">
    <location>
        <begin position="24"/>
        <end position="325"/>
    </location>
</feature>
<reference evidence="3 4" key="1">
    <citation type="submission" date="2016-09" db="EMBL/GenBank/DDBJ databases">
        <title>Desulfuribacillus arsenicus sp. nov., an obligately anaerobic, dissimilatory arsenic- and antimonate-reducing bacterium isolated from anoxic sediments.</title>
        <authorList>
            <person name="Abin C.A."/>
            <person name="Hollibaugh J.T."/>
        </authorList>
    </citation>
    <scope>NUCLEOTIDE SEQUENCE [LARGE SCALE GENOMIC DNA]</scope>
    <source>
        <strain evidence="3 4">MLFW-2</strain>
    </source>
</reference>